<dbReference type="InterPro" id="IPR039024">
    <property type="entry name" value="RTC4"/>
</dbReference>
<evidence type="ECO:0000256" key="7">
    <source>
        <dbReference type="ARBA" id="ARBA00023242"/>
    </source>
</evidence>
<dbReference type="Proteomes" id="UP000030641">
    <property type="component" value="Unassembled WGS sequence"/>
</dbReference>
<dbReference type="EMBL" id="KL584751">
    <property type="protein sequence ID" value="KEQ99043.1"/>
    <property type="molecule type" value="Genomic_DNA"/>
</dbReference>
<comment type="similarity">
    <text evidence="4">Belongs to the RTC4 family.</text>
</comment>
<evidence type="ECO:0000256" key="2">
    <source>
        <dbReference type="ARBA" id="ARBA00004123"/>
    </source>
</evidence>
<dbReference type="GO" id="GO:0005737">
    <property type="term" value="C:cytoplasm"/>
    <property type="evidence" value="ECO:0007669"/>
    <property type="project" value="UniProtKB-SubCell"/>
</dbReference>
<dbReference type="GO" id="GO:0005634">
    <property type="term" value="C:nucleus"/>
    <property type="evidence" value="ECO:0007669"/>
    <property type="project" value="UniProtKB-SubCell"/>
</dbReference>
<evidence type="ECO:0000256" key="8">
    <source>
        <dbReference type="SAM" id="MobiDB-lite"/>
    </source>
</evidence>
<dbReference type="RefSeq" id="XP_013347732.1">
    <property type="nucleotide sequence ID" value="XM_013492278.1"/>
</dbReference>
<dbReference type="InterPro" id="IPR028094">
    <property type="entry name" value="RTC4_C"/>
</dbReference>
<reference evidence="10 11" key="1">
    <citation type="journal article" date="2014" name="BMC Genomics">
        <title>Genome sequencing of four Aureobasidium pullulans varieties: biotechnological potential, stress tolerance, and description of new species.</title>
        <authorList>
            <person name="Gostin Ar C."/>
            <person name="Ohm R.A."/>
            <person name="Kogej T."/>
            <person name="Sonjak S."/>
            <person name="Turk M."/>
            <person name="Zajc J."/>
            <person name="Zalar P."/>
            <person name="Grube M."/>
            <person name="Sun H."/>
            <person name="Han J."/>
            <person name="Sharma A."/>
            <person name="Chiniquy J."/>
            <person name="Ngan C.Y."/>
            <person name="Lipzen A."/>
            <person name="Barry K."/>
            <person name="Grigoriev I.V."/>
            <person name="Gunde-Cimerman N."/>
        </authorList>
    </citation>
    <scope>NUCLEOTIDE SEQUENCE [LARGE SCALE GENOMIC DNA]</scope>
    <source>
        <strain evidence="10 11">EXF-2481</strain>
    </source>
</reference>
<comment type="subcellular location">
    <subcellularLocation>
        <location evidence="3">Cytoplasm</location>
    </subcellularLocation>
    <subcellularLocation>
        <location evidence="2">Nucleus</location>
    </subcellularLocation>
</comment>
<feature type="region of interest" description="Disordered" evidence="8">
    <location>
        <begin position="1"/>
        <end position="32"/>
    </location>
</feature>
<dbReference type="PANTHER" id="PTHR41391">
    <property type="entry name" value="RESTRICTION OF TELOMERE CAPPING PROTEIN 4"/>
    <property type="match status" value="1"/>
</dbReference>
<evidence type="ECO:0000256" key="3">
    <source>
        <dbReference type="ARBA" id="ARBA00004496"/>
    </source>
</evidence>
<evidence type="ECO:0000313" key="11">
    <source>
        <dbReference type="Proteomes" id="UP000030641"/>
    </source>
</evidence>
<organism evidence="10 11">
    <name type="scientific">Aureobasidium subglaciale (strain EXF-2481)</name>
    <name type="common">Aureobasidium pullulans var. subglaciale</name>
    <dbReference type="NCBI Taxonomy" id="1043005"/>
    <lineage>
        <taxon>Eukaryota</taxon>
        <taxon>Fungi</taxon>
        <taxon>Dikarya</taxon>
        <taxon>Ascomycota</taxon>
        <taxon>Pezizomycotina</taxon>
        <taxon>Dothideomycetes</taxon>
        <taxon>Dothideomycetidae</taxon>
        <taxon>Dothideales</taxon>
        <taxon>Saccotheciaceae</taxon>
        <taxon>Aureobasidium</taxon>
    </lineage>
</organism>
<evidence type="ECO:0000256" key="1">
    <source>
        <dbReference type="ARBA" id="ARBA00002738"/>
    </source>
</evidence>
<keyword evidence="11" id="KW-1185">Reference proteome</keyword>
<dbReference type="OMA" id="PWCGDLV"/>
<proteinExistence type="inferred from homology"/>
<dbReference type="HOGENOM" id="CLU_084508_0_0_1"/>
<gene>
    <name evidence="10" type="ORF">AUEXF2481DRAFT_390055</name>
</gene>
<keyword evidence="6" id="KW-0963">Cytoplasm</keyword>
<feature type="domain" description="Restriction of telomere capping protein 4 C-terminal" evidence="9">
    <location>
        <begin position="124"/>
        <end position="250"/>
    </location>
</feature>
<dbReference type="AlphaFoldDB" id="A0A074YML9"/>
<name>A0A074YML9_AURSE</name>
<feature type="compositionally biased region" description="Polar residues" evidence="8">
    <location>
        <begin position="1"/>
        <end position="19"/>
    </location>
</feature>
<dbReference type="Pfam" id="PF14474">
    <property type="entry name" value="RTC4"/>
    <property type="match status" value="1"/>
</dbReference>
<dbReference type="PANTHER" id="PTHR41391:SF1">
    <property type="entry name" value="RESTRICTION OF TELOMERE CAPPING PROTEIN 4"/>
    <property type="match status" value="1"/>
</dbReference>
<evidence type="ECO:0000256" key="5">
    <source>
        <dbReference type="ARBA" id="ARBA00015162"/>
    </source>
</evidence>
<dbReference type="OrthoDB" id="128308at2759"/>
<keyword evidence="7" id="KW-0539">Nucleus</keyword>
<comment type="function">
    <text evidence="1">May be involved in a process influencing telomere capping.</text>
</comment>
<sequence length="287" mass="32241">MTIADSTDLSAQSQPITLDSSQLSPPPSSPISSLCDIELAQEADQLDKHLSCPICGMKVEKDFWDKFQDEISYKRMNLRLQERFCQAHKARSADDVWTDRGYPKIDWSALQGRLKAHHRHIHAVLDGHYESHYYKQHAKMVSSTKGYTARSAVFTGHFTGLRAGYYGTKGEKIMAEDIVRTFSDKLRTLSETDPLIASGSASGGMSGFVHAILVPEMACGLIMEDMKCDRDTAQDILADSADIGEMFNEEEDEEMPRVEIDLLDPSEINDETEVLFTQRPGKKFRLV</sequence>
<accession>A0A074YML9</accession>
<evidence type="ECO:0000313" key="10">
    <source>
        <dbReference type="EMBL" id="KEQ99043.1"/>
    </source>
</evidence>
<evidence type="ECO:0000256" key="4">
    <source>
        <dbReference type="ARBA" id="ARBA00009461"/>
    </source>
</evidence>
<evidence type="ECO:0000259" key="9">
    <source>
        <dbReference type="SMART" id="SM01312"/>
    </source>
</evidence>
<protein>
    <recommendedName>
        <fullName evidence="5">Restriction of telomere capping protein 4</fullName>
    </recommendedName>
</protein>
<dbReference type="GeneID" id="25366265"/>
<evidence type="ECO:0000256" key="6">
    <source>
        <dbReference type="ARBA" id="ARBA00022490"/>
    </source>
</evidence>
<dbReference type="SMART" id="SM01312">
    <property type="entry name" value="RTC4"/>
    <property type="match status" value="1"/>
</dbReference>
<dbReference type="InParanoid" id="A0A074YML9"/>